<dbReference type="SUPFAM" id="SSF54611">
    <property type="entry name" value="SecB-like"/>
    <property type="match status" value="1"/>
</dbReference>
<keyword evidence="3 6" id="KW-0653">Protein transport</keyword>
<evidence type="ECO:0000256" key="2">
    <source>
        <dbReference type="ARBA" id="ARBA00022448"/>
    </source>
</evidence>
<comment type="subunit">
    <text evidence="6">Homotetramer, a dimer of dimers. One homotetramer interacts with 1 SecA dimer.</text>
</comment>
<keyword evidence="5 6" id="KW-0143">Chaperone</keyword>
<evidence type="ECO:0000256" key="6">
    <source>
        <dbReference type="HAMAP-Rule" id="MF_00821"/>
    </source>
</evidence>
<organism evidence="7 8">
    <name type="scientific">Ensifer adhaerens</name>
    <name type="common">Sinorhizobium morelense</name>
    <dbReference type="NCBI Taxonomy" id="106592"/>
    <lineage>
        <taxon>Bacteria</taxon>
        <taxon>Pseudomonadati</taxon>
        <taxon>Pseudomonadota</taxon>
        <taxon>Alphaproteobacteria</taxon>
        <taxon>Hyphomicrobiales</taxon>
        <taxon>Rhizobiaceae</taxon>
        <taxon>Sinorhizobium/Ensifer group</taxon>
        <taxon>Ensifer</taxon>
    </lineage>
</organism>
<dbReference type="InterPro" id="IPR003708">
    <property type="entry name" value="SecB"/>
</dbReference>
<dbReference type="InterPro" id="IPR035958">
    <property type="entry name" value="SecB-like_sf"/>
</dbReference>
<dbReference type="HAMAP" id="MF_00821">
    <property type="entry name" value="SecB"/>
    <property type="match status" value="1"/>
</dbReference>
<dbReference type="GO" id="GO:0006457">
    <property type="term" value="P:protein folding"/>
    <property type="evidence" value="ECO:0007669"/>
    <property type="project" value="UniProtKB-UniRule"/>
</dbReference>
<proteinExistence type="inferred from homology"/>
<dbReference type="PANTHER" id="PTHR36918">
    <property type="match status" value="1"/>
</dbReference>
<dbReference type="Pfam" id="PF02556">
    <property type="entry name" value="SecB"/>
    <property type="match status" value="1"/>
</dbReference>
<keyword evidence="2 6" id="KW-0813">Transport</keyword>
<protein>
    <recommendedName>
        <fullName evidence="6">Protein-export protein SecB</fullName>
    </recommendedName>
</protein>
<evidence type="ECO:0000256" key="4">
    <source>
        <dbReference type="ARBA" id="ARBA00023010"/>
    </source>
</evidence>
<dbReference type="PANTHER" id="PTHR36918:SF1">
    <property type="entry name" value="PROTEIN-EXPORT PROTEIN SECB"/>
    <property type="match status" value="1"/>
</dbReference>
<dbReference type="GO" id="GO:0051082">
    <property type="term" value="F:unfolded protein binding"/>
    <property type="evidence" value="ECO:0007669"/>
    <property type="project" value="InterPro"/>
</dbReference>
<name>A0A0L8BLH6_ENSAD</name>
<dbReference type="Proteomes" id="UP000037425">
    <property type="component" value="Unassembled WGS sequence"/>
</dbReference>
<reference evidence="8" key="1">
    <citation type="submission" date="2015-07" db="EMBL/GenBank/DDBJ databases">
        <title>Whole genome sequence of an Ensifer adhaerens strain isolated from a cave pool in the Wind Cave National Park.</title>
        <authorList>
            <person name="Eng W.W.H."/>
            <person name="Gan H.M."/>
            <person name="Barton H.A."/>
            <person name="Savka M.A."/>
        </authorList>
    </citation>
    <scope>NUCLEOTIDE SEQUENCE [LARGE SCALE GENOMIC DNA]</scope>
    <source>
        <strain evidence="8">SD006</strain>
    </source>
</reference>
<dbReference type="OrthoDB" id="9795145at2"/>
<comment type="subcellular location">
    <subcellularLocation>
        <location evidence="6">Cytoplasm</location>
    </subcellularLocation>
</comment>
<dbReference type="NCBIfam" id="NF004392">
    <property type="entry name" value="PRK05751.1-3"/>
    <property type="match status" value="1"/>
</dbReference>
<keyword evidence="4 6" id="KW-0811">Translocation</keyword>
<dbReference type="AlphaFoldDB" id="A0A0L8BLH6"/>
<accession>A0A0L8BLH6</accession>
<evidence type="ECO:0000256" key="3">
    <source>
        <dbReference type="ARBA" id="ARBA00022927"/>
    </source>
</evidence>
<evidence type="ECO:0000313" key="8">
    <source>
        <dbReference type="Proteomes" id="UP000037425"/>
    </source>
</evidence>
<dbReference type="RefSeq" id="WP_053251161.1">
    <property type="nucleotide sequence ID" value="NZ_LGAP01000019.1"/>
</dbReference>
<comment type="caution">
    <text evidence="7">The sequence shown here is derived from an EMBL/GenBank/DDBJ whole genome shotgun (WGS) entry which is preliminary data.</text>
</comment>
<gene>
    <name evidence="6" type="primary">secB</name>
    <name evidence="7" type="ORF">AC244_23170</name>
</gene>
<evidence type="ECO:0000256" key="5">
    <source>
        <dbReference type="ARBA" id="ARBA00023186"/>
    </source>
</evidence>
<dbReference type="EMBL" id="LGAP01000019">
    <property type="protein sequence ID" value="KOF15433.1"/>
    <property type="molecule type" value="Genomic_DNA"/>
</dbReference>
<comment type="function">
    <text evidence="6">One of the proteins required for the normal export of preproteins out of the cell cytoplasm. It is a molecular chaperone that binds to a subset of precursor proteins, maintaining them in a translocation-competent state. It also specifically binds to its receptor SecA.</text>
</comment>
<dbReference type="Gene3D" id="3.10.420.10">
    <property type="entry name" value="SecB-like"/>
    <property type="match status" value="1"/>
</dbReference>
<dbReference type="GO" id="GO:0015031">
    <property type="term" value="P:protein transport"/>
    <property type="evidence" value="ECO:0007669"/>
    <property type="project" value="UniProtKB-UniRule"/>
</dbReference>
<dbReference type="GO" id="GO:0051262">
    <property type="term" value="P:protein tetramerization"/>
    <property type="evidence" value="ECO:0007669"/>
    <property type="project" value="InterPro"/>
</dbReference>
<keyword evidence="6" id="KW-0963">Cytoplasm</keyword>
<evidence type="ECO:0000256" key="1">
    <source>
        <dbReference type="ARBA" id="ARBA00009990"/>
    </source>
</evidence>
<comment type="similarity">
    <text evidence="1 6">Belongs to the SecB family.</text>
</comment>
<dbReference type="PRINTS" id="PR01594">
    <property type="entry name" value="SECBCHAPRONE"/>
</dbReference>
<dbReference type="PATRIC" id="fig|106592.7.peg.2517"/>
<sequence>MTTDTASNGNGSAQQSPSLNILAQYVKDLSFENPGAPRSLQARDNAPSININVNVNANPLAESDFDVVLSLNAEAKDGERVLFNVELSYGGVFRVAGFPQEHMLPLLFIECPRLLFPFARQIVADATRNGGFPPLMIDPIDFAQMFAPRMAEEKVRAQVANSSETAN</sequence>
<evidence type="ECO:0000313" key="7">
    <source>
        <dbReference type="EMBL" id="KOF15433.1"/>
    </source>
</evidence>
<dbReference type="NCBIfam" id="TIGR00809">
    <property type="entry name" value="secB"/>
    <property type="match status" value="1"/>
</dbReference>
<dbReference type="GO" id="GO:0005737">
    <property type="term" value="C:cytoplasm"/>
    <property type="evidence" value="ECO:0007669"/>
    <property type="project" value="UniProtKB-SubCell"/>
</dbReference>